<sequence length="497" mass="55588">MKLSLGSALLALFLCVSVYGNASLRVDTPAIYKGEVAEFSIVADGEDVEFPQISQVNGVAVLGVKNSQSISMINGKVSKQTAKTYRLKPEKALNLPAYSVKIDGKTYTTNEAKIEVLEPEKSKEGDEFVLELKFDKNELYVGESTKLSVIFKRKINANISKAQLENINLNNFWIRKLGDNTQSREGDYIVEKMVYLVFAQKSGEYEVSPLAMDIAKAQSRGGDPFFDMFMSDLQWQKIYSNPLKISVKPLPGGVENFGKFSISAYVDKNETNANEPVNLTIEIDGDGNIDDVKKFNLNFGDAMVYNNEPSIKSGFKDGKYGGKFTQKFAIVSDQNFTIPSVSFSYFDEDLGAVKTVKSNKIKIYVKNAPAKSASSFKEANLQTPTKKTEQNIINAQENPYVKWLNLAVGFVLGALTFYLFTKFKFRKKQEKSSSVLLKIKAAKSDKELFTLLLPYANDSKVIKNTLCMLEENLYKNAKNIIDKKSLLEYFDDEESKG</sequence>
<organism evidence="3 4">
    <name type="scientific">Campylobacter geochelonis</name>
    <dbReference type="NCBI Taxonomy" id="1780362"/>
    <lineage>
        <taxon>Bacteria</taxon>
        <taxon>Pseudomonadati</taxon>
        <taxon>Campylobacterota</taxon>
        <taxon>Epsilonproteobacteria</taxon>
        <taxon>Campylobacterales</taxon>
        <taxon>Campylobacteraceae</taxon>
        <taxon>Campylobacter</taxon>
    </lineage>
</organism>
<evidence type="ECO:0000256" key="1">
    <source>
        <dbReference type="SAM" id="Phobius"/>
    </source>
</evidence>
<keyword evidence="1" id="KW-0812">Transmembrane</keyword>
<evidence type="ECO:0008006" key="5">
    <source>
        <dbReference type="Google" id="ProtNLM"/>
    </source>
</evidence>
<gene>
    <name evidence="3" type="ORF">ERS672216_00666</name>
</gene>
<keyword evidence="4" id="KW-1185">Reference proteome</keyword>
<feature type="transmembrane region" description="Helical" evidence="1">
    <location>
        <begin position="403"/>
        <end position="421"/>
    </location>
</feature>
<feature type="signal peptide" evidence="2">
    <location>
        <begin position="1"/>
        <end position="22"/>
    </location>
</feature>
<dbReference type="Proteomes" id="UP000069632">
    <property type="component" value="Unassembled WGS sequence"/>
</dbReference>
<accession>A0A128EDG4</accession>
<keyword evidence="1" id="KW-0472">Membrane</keyword>
<dbReference type="EMBL" id="FIZP01000002">
    <property type="protein sequence ID" value="CZE47004.1"/>
    <property type="molecule type" value="Genomic_DNA"/>
</dbReference>
<dbReference type="PANTHER" id="PTHR40940:SF2">
    <property type="entry name" value="BATD"/>
    <property type="match status" value="1"/>
</dbReference>
<protein>
    <recommendedName>
        <fullName evidence="5">BatD</fullName>
    </recommendedName>
</protein>
<reference evidence="3 4" key="1">
    <citation type="submission" date="2016-02" db="EMBL/GenBank/DDBJ databases">
        <authorList>
            <consortium name="Pathogen Informatics"/>
        </authorList>
    </citation>
    <scope>NUCLEOTIDE SEQUENCE [LARGE SCALE GENOMIC DNA]</scope>
    <source>
        <strain evidence="3 4">RC20</strain>
    </source>
</reference>
<proteinExistence type="predicted"/>
<dbReference type="Pfam" id="PF13584">
    <property type="entry name" value="BatD"/>
    <property type="match status" value="2"/>
</dbReference>
<dbReference type="InterPro" id="IPR025738">
    <property type="entry name" value="BatD"/>
</dbReference>
<dbReference type="AlphaFoldDB" id="A0A128EDG4"/>
<evidence type="ECO:0000313" key="3">
    <source>
        <dbReference type="EMBL" id="CZE47004.1"/>
    </source>
</evidence>
<keyword evidence="1" id="KW-1133">Transmembrane helix</keyword>
<keyword evidence="2" id="KW-0732">Signal</keyword>
<dbReference type="PANTHER" id="PTHR40940">
    <property type="entry name" value="PROTEIN BATD-RELATED"/>
    <property type="match status" value="1"/>
</dbReference>
<name>A0A128EDG4_9BACT</name>
<evidence type="ECO:0000313" key="4">
    <source>
        <dbReference type="Proteomes" id="UP000069632"/>
    </source>
</evidence>
<evidence type="ECO:0000256" key="2">
    <source>
        <dbReference type="SAM" id="SignalP"/>
    </source>
</evidence>
<feature type="chain" id="PRO_5007281447" description="BatD" evidence="2">
    <location>
        <begin position="23"/>
        <end position="497"/>
    </location>
</feature>